<dbReference type="PANTHER" id="PTHR33525:SF4">
    <property type="entry name" value="CYCLIC DI-GMP PHOSPHODIESTERASE CDGJ"/>
    <property type="match status" value="1"/>
</dbReference>
<protein>
    <submittedName>
        <fullName evidence="4">HD-like signal output (HDOD) protein</fullName>
    </submittedName>
</protein>
<feature type="region of interest" description="Disordered" evidence="1">
    <location>
        <begin position="1"/>
        <end position="22"/>
    </location>
</feature>
<feature type="domain" description="Cyclic nucleotide-binding" evidence="2">
    <location>
        <begin position="29"/>
        <end position="127"/>
    </location>
</feature>
<evidence type="ECO:0000259" key="3">
    <source>
        <dbReference type="PROSITE" id="PS51833"/>
    </source>
</evidence>
<dbReference type="Pfam" id="PF00027">
    <property type="entry name" value="cNMP_binding"/>
    <property type="match status" value="1"/>
</dbReference>
<organism evidence="4 5">
    <name type="scientific">Marichromatium gracile</name>
    <name type="common">Chromatium gracile</name>
    <dbReference type="NCBI Taxonomy" id="1048"/>
    <lineage>
        <taxon>Bacteria</taxon>
        <taxon>Pseudomonadati</taxon>
        <taxon>Pseudomonadota</taxon>
        <taxon>Gammaproteobacteria</taxon>
        <taxon>Chromatiales</taxon>
        <taxon>Chromatiaceae</taxon>
        <taxon>Marichromatium</taxon>
    </lineage>
</organism>
<feature type="domain" description="HDOD" evidence="3">
    <location>
        <begin position="192"/>
        <end position="368"/>
    </location>
</feature>
<dbReference type="InterPro" id="IPR014710">
    <property type="entry name" value="RmlC-like_jellyroll"/>
</dbReference>
<gene>
    <name evidence="4" type="ORF">EDC29_106127</name>
</gene>
<dbReference type="Gene3D" id="1.10.3210.10">
    <property type="entry name" value="Hypothetical protein af1432"/>
    <property type="match status" value="1"/>
</dbReference>
<evidence type="ECO:0000256" key="1">
    <source>
        <dbReference type="SAM" id="MobiDB-lite"/>
    </source>
</evidence>
<evidence type="ECO:0000313" key="5">
    <source>
        <dbReference type="Proteomes" id="UP000295247"/>
    </source>
</evidence>
<dbReference type="InterPro" id="IPR013976">
    <property type="entry name" value="HDOD"/>
</dbReference>
<evidence type="ECO:0000313" key="4">
    <source>
        <dbReference type="EMBL" id="TCW35559.1"/>
    </source>
</evidence>
<sequence length="452" mass="49638">MRNLWKHLTAPRSETRSGPPALHAEQTTAFPDLSEAEVVRLHNRALPLRLAPGDVLFRADSRAERLYVISTGEIVIGDTAASDAERFGPGDWICEFDLTQPGIHAATATALTHSQVLALERSAIADLEPALQDYLRHRAHQFGLQRLYRAQRRQAALARHSRALTDALIAARTAGGAGFAETETARQLFAKVPALPISTTALLNKMLDERTTKGEIVELVTMDPALTSTLLKSINSPYYGLQHQVTSVSHAIALLGHNAVYQVIMTESMRRSLPNTELFTDIHQRAVELSRLAFTLAQTLAVGRPAEVATLGILADIGLVINALLKSANPRLKPLFDLLDPAEMGAALLRSWHLPAMVCDSLHHQHHPEFAPPARLPETVRDNVAVLYLARRLLARLHGHTPGDPGLFLDAYLALLGRAGTSEVELLYEQLVPRLRAQLRQLPRSLAERLDG</sequence>
<dbReference type="AlphaFoldDB" id="A0A4R4AAF6"/>
<dbReference type="PROSITE" id="PS51833">
    <property type="entry name" value="HDOD"/>
    <property type="match status" value="1"/>
</dbReference>
<dbReference type="SMART" id="SM00100">
    <property type="entry name" value="cNMP"/>
    <property type="match status" value="1"/>
</dbReference>
<dbReference type="InterPro" id="IPR052340">
    <property type="entry name" value="RNase_Y/CdgJ"/>
</dbReference>
<evidence type="ECO:0000259" key="2">
    <source>
        <dbReference type="PROSITE" id="PS50042"/>
    </source>
</evidence>
<dbReference type="SUPFAM" id="SSF109604">
    <property type="entry name" value="HD-domain/PDEase-like"/>
    <property type="match status" value="1"/>
</dbReference>
<dbReference type="InterPro" id="IPR000595">
    <property type="entry name" value="cNMP-bd_dom"/>
</dbReference>
<dbReference type="RefSeq" id="WP_132229784.1">
    <property type="nucleotide sequence ID" value="NZ_NRRH01000009.1"/>
</dbReference>
<dbReference type="InterPro" id="IPR018490">
    <property type="entry name" value="cNMP-bd_dom_sf"/>
</dbReference>
<proteinExistence type="predicted"/>
<dbReference type="PANTHER" id="PTHR33525">
    <property type="match status" value="1"/>
</dbReference>
<dbReference type="SUPFAM" id="SSF51206">
    <property type="entry name" value="cAMP-binding domain-like"/>
    <property type="match status" value="1"/>
</dbReference>
<dbReference type="Gene3D" id="2.60.120.10">
    <property type="entry name" value="Jelly Rolls"/>
    <property type="match status" value="1"/>
</dbReference>
<reference evidence="4 5" key="1">
    <citation type="submission" date="2019-03" db="EMBL/GenBank/DDBJ databases">
        <title>Genomic Encyclopedia of Type Strains, Phase IV (KMG-IV): sequencing the most valuable type-strain genomes for metagenomic binning, comparative biology and taxonomic classification.</title>
        <authorList>
            <person name="Goeker M."/>
        </authorList>
    </citation>
    <scope>NUCLEOTIDE SEQUENCE [LARGE SCALE GENOMIC DNA]</scope>
    <source>
        <strain evidence="4 5">DSM 203</strain>
    </source>
</reference>
<dbReference type="CDD" id="cd00038">
    <property type="entry name" value="CAP_ED"/>
    <property type="match status" value="1"/>
</dbReference>
<dbReference type="PROSITE" id="PS50042">
    <property type="entry name" value="CNMP_BINDING_3"/>
    <property type="match status" value="1"/>
</dbReference>
<name>A0A4R4AAF6_MARGR</name>
<comment type="caution">
    <text evidence="4">The sequence shown here is derived from an EMBL/GenBank/DDBJ whole genome shotgun (WGS) entry which is preliminary data.</text>
</comment>
<dbReference type="EMBL" id="SMDC01000006">
    <property type="protein sequence ID" value="TCW35559.1"/>
    <property type="molecule type" value="Genomic_DNA"/>
</dbReference>
<dbReference type="Proteomes" id="UP000295247">
    <property type="component" value="Unassembled WGS sequence"/>
</dbReference>
<accession>A0A4R4AAF6</accession>
<dbReference type="Pfam" id="PF08668">
    <property type="entry name" value="HDOD"/>
    <property type="match status" value="1"/>
</dbReference>